<protein>
    <submittedName>
        <fullName evidence="2">Transmembrane protein 220</fullName>
    </submittedName>
</protein>
<dbReference type="Pfam" id="PF15071">
    <property type="entry name" value="TMEM220"/>
    <property type="match status" value="1"/>
</dbReference>
<dbReference type="Ensembl" id="ENSACAT00000054249.1">
    <property type="protein sequence ID" value="ENSACAP00000031552.1"/>
    <property type="gene ID" value="ENSACAG00000042238.1"/>
</dbReference>
<evidence type="ECO:0000313" key="3">
    <source>
        <dbReference type="Proteomes" id="UP000001646"/>
    </source>
</evidence>
<dbReference type="AlphaFoldDB" id="A0A803T8L2"/>
<proteinExistence type="predicted"/>
<reference evidence="2" key="3">
    <citation type="submission" date="2025-09" db="UniProtKB">
        <authorList>
            <consortium name="Ensembl"/>
        </authorList>
    </citation>
    <scope>IDENTIFICATION</scope>
</reference>
<name>A0A803T8L2_ANOCA</name>
<reference evidence="2 3" key="1">
    <citation type="submission" date="2009-12" db="EMBL/GenBank/DDBJ databases">
        <title>The Genome Sequence of Anolis carolinensis (Green Anole Lizard).</title>
        <authorList>
            <consortium name="The Genome Sequencing Platform"/>
            <person name="Di Palma F."/>
            <person name="Alfoldi J."/>
            <person name="Heiman D."/>
            <person name="Young S."/>
            <person name="Grabherr M."/>
            <person name="Johnson J."/>
            <person name="Lander E.S."/>
            <person name="Lindblad-Toh K."/>
        </authorList>
    </citation>
    <scope>NUCLEOTIDE SEQUENCE [LARGE SCALE GENOMIC DNA]</scope>
    <source>
        <strain evidence="2 3">JBL SC #1</strain>
    </source>
</reference>
<organism evidence="2 3">
    <name type="scientific">Anolis carolinensis</name>
    <name type="common">Green anole</name>
    <name type="synonym">American chameleon</name>
    <dbReference type="NCBI Taxonomy" id="28377"/>
    <lineage>
        <taxon>Eukaryota</taxon>
        <taxon>Metazoa</taxon>
        <taxon>Chordata</taxon>
        <taxon>Craniata</taxon>
        <taxon>Vertebrata</taxon>
        <taxon>Euteleostomi</taxon>
        <taxon>Lepidosauria</taxon>
        <taxon>Squamata</taxon>
        <taxon>Bifurcata</taxon>
        <taxon>Unidentata</taxon>
        <taxon>Episquamata</taxon>
        <taxon>Toxicofera</taxon>
        <taxon>Iguania</taxon>
        <taxon>Dactyloidae</taxon>
        <taxon>Anolis</taxon>
    </lineage>
</organism>
<feature type="transmembrane region" description="Helical" evidence="1">
    <location>
        <begin position="23"/>
        <end position="44"/>
    </location>
</feature>
<dbReference type="OrthoDB" id="9924288at2759"/>
<dbReference type="PANTHER" id="PTHR34262">
    <property type="entry name" value="TRANSMEMBRANE PROTEIN 220"/>
    <property type="match status" value="1"/>
</dbReference>
<keyword evidence="1" id="KW-0812">Transmembrane</keyword>
<dbReference type="CTD" id="388335"/>
<gene>
    <name evidence="2" type="primary">TMEM220</name>
</gene>
<dbReference type="GeneID" id="100556825"/>
<reference evidence="2" key="2">
    <citation type="submission" date="2025-08" db="UniProtKB">
        <authorList>
            <consortium name="Ensembl"/>
        </authorList>
    </citation>
    <scope>IDENTIFICATION</scope>
</reference>
<keyword evidence="1" id="KW-1133">Transmembrane helix</keyword>
<dbReference type="GeneTree" id="ENSGT00390000009386"/>
<sequence>MEACTGSSSARTEERCPLQSRRLWRLSNVVMALFFALAGAVQVNDPDPEIWIVAYSVPAALTLVVGLNPPIADNVVWRTLSDLHTAACVAGSAILGWSLLANAQKNILHEEEGRELMGLMIITVWMSLCRSSAKKSLGGIRLAIAISLSLFPFAMWLYTYVNAEMRASWPSHCKTAI</sequence>
<dbReference type="InterPro" id="IPR029377">
    <property type="entry name" value="TMEM220"/>
</dbReference>
<dbReference type="Proteomes" id="UP000001646">
    <property type="component" value="Chromosome 2"/>
</dbReference>
<keyword evidence="3" id="KW-1185">Reference proteome</keyword>
<evidence type="ECO:0000256" key="1">
    <source>
        <dbReference type="SAM" id="Phobius"/>
    </source>
</evidence>
<feature type="transmembrane region" description="Helical" evidence="1">
    <location>
        <begin position="140"/>
        <end position="161"/>
    </location>
</feature>
<dbReference type="RefSeq" id="XP_008102521.1">
    <property type="nucleotide sequence ID" value="XM_008104314.3"/>
</dbReference>
<keyword evidence="1" id="KW-0472">Membrane</keyword>
<feature type="transmembrane region" description="Helical" evidence="1">
    <location>
        <begin position="50"/>
        <end position="71"/>
    </location>
</feature>
<evidence type="ECO:0000313" key="2">
    <source>
        <dbReference type="Ensembl" id="ENSACAP00000031552.1"/>
    </source>
</evidence>
<dbReference type="PANTHER" id="PTHR34262:SF1">
    <property type="entry name" value="TRANSMEMBRANE PROTEIN 220"/>
    <property type="match status" value="1"/>
</dbReference>
<accession>A0A803T8L2</accession>
<dbReference type="KEGG" id="acs:100556825"/>